<accession>A0A1G9FSI3</accession>
<dbReference type="STRING" id="393762.SAMN05660472_02235"/>
<protein>
    <recommendedName>
        <fullName evidence="4">Calcineurin-like phosphoesterase domain-containing protein</fullName>
    </recommendedName>
</protein>
<dbReference type="PANTHER" id="PTHR31302:SF31">
    <property type="entry name" value="PHOSPHODIESTERASE YAEI"/>
    <property type="match status" value="1"/>
</dbReference>
<keyword evidence="3" id="KW-0812">Transmembrane</keyword>
<reference evidence="5 6" key="1">
    <citation type="submission" date="2016-10" db="EMBL/GenBank/DDBJ databases">
        <authorList>
            <person name="de Groot N.N."/>
        </authorList>
    </citation>
    <scope>NUCLEOTIDE SEQUENCE [LARGE SCALE GENOMIC DNA]</scope>
    <source>
        <strain evidence="5 6">DSM 18346</strain>
    </source>
</reference>
<dbReference type="GO" id="GO:0016020">
    <property type="term" value="C:membrane"/>
    <property type="evidence" value="ECO:0007669"/>
    <property type="project" value="GOC"/>
</dbReference>
<dbReference type="CDD" id="cd07385">
    <property type="entry name" value="MPP_YkuE_C"/>
    <property type="match status" value="1"/>
</dbReference>
<evidence type="ECO:0000259" key="4">
    <source>
        <dbReference type="Pfam" id="PF00149"/>
    </source>
</evidence>
<evidence type="ECO:0000256" key="2">
    <source>
        <dbReference type="ARBA" id="ARBA00022801"/>
    </source>
</evidence>
<dbReference type="InterPro" id="IPR029052">
    <property type="entry name" value="Metallo-depent_PP-like"/>
</dbReference>
<sequence>MIVKTRKINKATIFFILMINLVLFLYFQNNMITTREITIQSYKLPQVFENYKIVHLTDLHGKSFGKEQKTLVKKIKKAQPDLIVFTGDLVDSRRYNEEHSIKLIKEITEIAPVYYVTGNHEWRSGRFETLEKTLVNSGVKVLRNTSDKIEKQQDEIYIIGIDDPVSYYTINTEKNTVENALDISTKGIPSDGSFKILLAHRPELFDLYSQYNIDLVFSGHAHGGQIRLPFIGGLVAPHQGFLPKYTSGKYMEGNSIMIVNRGLGNSIFPQRLFNRPEIIVVRLIN</sequence>
<dbReference type="AlphaFoldDB" id="A0A1G9FSI3"/>
<dbReference type="Gene3D" id="3.60.21.10">
    <property type="match status" value="1"/>
</dbReference>
<keyword evidence="3" id="KW-1133">Transmembrane helix</keyword>
<keyword evidence="1" id="KW-0479">Metal-binding</keyword>
<evidence type="ECO:0000313" key="5">
    <source>
        <dbReference type="EMBL" id="SDK91364.1"/>
    </source>
</evidence>
<dbReference type="GO" id="GO:0009245">
    <property type="term" value="P:lipid A biosynthetic process"/>
    <property type="evidence" value="ECO:0007669"/>
    <property type="project" value="TreeGrafter"/>
</dbReference>
<organism evidence="5 6">
    <name type="scientific">Natronincola ferrireducens</name>
    <dbReference type="NCBI Taxonomy" id="393762"/>
    <lineage>
        <taxon>Bacteria</taxon>
        <taxon>Bacillati</taxon>
        <taxon>Bacillota</taxon>
        <taxon>Clostridia</taxon>
        <taxon>Peptostreptococcales</taxon>
        <taxon>Natronincolaceae</taxon>
        <taxon>Natronincola</taxon>
    </lineage>
</organism>
<dbReference type="PANTHER" id="PTHR31302">
    <property type="entry name" value="TRANSMEMBRANE PROTEIN WITH METALLOPHOSPHOESTERASE DOMAIN-RELATED"/>
    <property type="match status" value="1"/>
</dbReference>
<dbReference type="SUPFAM" id="SSF56300">
    <property type="entry name" value="Metallo-dependent phosphatases"/>
    <property type="match status" value="1"/>
</dbReference>
<dbReference type="EMBL" id="FNFP01000005">
    <property type="protein sequence ID" value="SDK91364.1"/>
    <property type="molecule type" value="Genomic_DNA"/>
</dbReference>
<evidence type="ECO:0000256" key="1">
    <source>
        <dbReference type="ARBA" id="ARBA00022723"/>
    </source>
</evidence>
<dbReference type="GO" id="GO:0046872">
    <property type="term" value="F:metal ion binding"/>
    <property type="evidence" value="ECO:0007669"/>
    <property type="project" value="UniProtKB-KW"/>
</dbReference>
<keyword evidence="2" id="KW-0378">Hydrolase</keyword>
<dbReference type="InterPro" id="IPR051158">
    <property type="entry name" value="Metallophosphoesterase_sf"/>
</dbReference>
<name>A0A1G9FSI3_9FIRM</name>
<dbReference type="OrthoDB" id="9780884at2"/>
<dbReference type="Pfam" id="PF00149">
    <property type="entry name" value="Metallophos"/>
    <property type="match status" value="1"/>
</dbReference>
<keyword evidence="3" id="KW-0472">Membrane</keyword>
<evidence type="ECO:0000313" key="6">
    <source>
        <dbReference type="Proteomes" id="UP000198718"/>
    </source>
</evidence>
<evidence type="ECO:0000256" key="3">
    <source>
        <dbReference type="SAM" id="Phobius"/>
    </source>
</evidence>
<feature type="domain" description="Calcineurin-like phosphoesterase" evidence="4">
    <location>
        <begin position="52"/>
        <end position="223"/>
    </location>
</feature>
<gene>
    <name evidence="5" type="ORF">SAMN05660472_02235</name>
</gene>
<keyword evidence="6" id="KW-1185">Reference proteome</keyword>
<dbReference type="InterPro" id="IPR004843">
    <property type="entry name" value="Calcineurin-like_PHP"/>
</dbReference>
<proteinExistence type="predicted"/>
<dbReference type="GO" id="GO:0008758">
    <property type="term" value="F:UDP-2,3-diacylglucosamine hydrolase activity"/>
    <property type="evidence" value="ECO:0007669"/>
    <property type="project" value="TreeGrafter"/>
</dbReference>
<dbReference type="Proteomes" id="UP000198718">
    <property type="component" value="Unassembled WGS sequence"/>
</dbReference>
<feature type="transmembrane region" description="Helical" evidence="3">
    <location>
        <begin position="12"/>
        <end position="28"/>
    </location>
</feature>